<dbReference type="InterPro" id="IPR036291">
    <property type="entry name" value="NAD(P)-bd_dom_sf"/>
</dbReference>
<keyword evidence="3" id="KW-1185">Reference proteome</keyword>
<sequence length="469" mass="49767">MKTAAPVRTPGVRAVLTERALGRATLARQLLLERAPLGVAQAVEHLVGLQGQAPHAPYLGLWSRLSMFDPEELSGLLRDRRVVRIALMRGTVHLVTARDARGLRPLTQPIYDRDLRTNTLHAASLAGLDLAALAAAGRELLEAKPISGTKLGALLRERWPDRAAASLAHGLRGLLPGDLRRVPGAHGAAPARAGVPGGRDGGRHLDDREAPPHRGAVRAAHQARPGRGGRGGGAAAGVRRAGHRSVRCGGTFDGVRVVVFGATGMVGQGVLRECLLAPDVESVLAVGRTPTGVTHEKLRDLVHEDLLDLSPIAGDLAGQDACFFCLGVSSTGMSEADYRRITFDMTMAAARVLAAGNPDLTFTYVSGAGTGGRAMWAQVKGQTEDALLALFPKAVMFRPGFIQAMHGATSKTRLYRILYRFVGPVAPLVRRLFPNQVTTTELIGLAMLNAARHGAPKRILDPKEINSLA</sequence>
<gene>
    <name evidence="2" type="ORF">RB614_34160</name>
</gene>
<accession>A0ABU0ZUG0</accession>
<name>A0ABU0ZUG0_9ACTN</name>
<dbReference type="Proteomes" id="UP001230908">
    <property type="component" value="Unassembled WGS sequence"/>
</dbReference>
<evidence type="ECO:0000313" key="3">
    <source>
        <dbReference type="Proteomes" id="UP001230908"/>
    </source>
</evidence>
<dbReference type="Gene3D" id="3.40.50.720">
    <property type="entry name" value="NAD(P)-binding Rossmann-like Domain"/>
    <property type="match status" value="1"/>
</dbReference>
<comment type="caution">
    <text evidence="2">The sequence shown here is derived from an EMBL/GenBank/DDBJ whole genome shotgun (WGS) entry which is preliminary data.</text>
</comment>
<reference evidence="2 3" key="1">
    <citation type="submission" date="2023-08" db="EMBL/GenBank/DDBJ databases">
        <title>Phytohabitans sansha sp. nov., isolated from marine sediment.</title>
        <authorList>
            <person name="Zhao Y."/>
            <person name="Yi K."/>
        </authorList>
    </citation>
    <scope>NUCLEOTIDE SEQUENCE [LARGE SCALE GENOMIC DNA]</scope>
    <source>
        <strain evidence="2 3">ZYX-F-186</strain>
    </source>
</reference>
<dbReference type="PANTHER" id="PTHR14097">
    <property type="entry name" value="OXIDOREDUCTASE HTATIP2"/>
    <property type="match status" value="1"/>
</dbReference>
<dbReference type="PANTHER" id="PTHR14097:SF8">
    <property type="entry name" value="NAD(P)-BINDING DOMAIN-CONTAINING PROTEIN"/>
    <property type="match status" value="1"/>
</dbReference>
<organism evidence="2 3">
    <name type="scientific">Phytohabitans maris</name>
    <dbReference type="NCBI Taxonomy" id="3071409"/>
    <lineage>
        <taxon>Bacteria</taxon>
        <taxon>Bacillati</taxon>
        <taxon>Actinomycetota</taxon>
        <taxon>Actinomycetes</taxon>
        <taxon>Micromonosporales</taxon>
        <taxon>Micromonosporaceae</taxon>
    </lineage>
</organism>
<feature type="compositionally biased region" description="Gly residues" evidence="1">
    <location>
        <begin position="226"/>
        <end position="235"/>
    </location>
</feature>
<dbReference type="Pfam" id="PF06224">
    <property type="entry name" value="AlkZ-like"/>
    <property type="match status" value="1"/>
</dbReference>
<dbReference type="EMBL" id="JAVHUY010000044">
    <property type="protein sequence ID" value="MDQ7909577.1"/>
    <property type="molecule type" value="Genomic_DNA"/>
</dbReference>
<proteinExistence type="predicted"/>
<dbReference type="InterPro" id="IPR009351">
    <property type="entry name" value="AlkZ-like"/>
</dbReference>
<evidence type="ECO:0000256" key="1">
    <source>
        <dbReference type="SAM" id="MobiDB-lite"/>
    </source>
</evidence>
<feature type="compositionally biased region" description="Basic and acidic residues" evidence="1">
    <location>
        <begin position="200"/>
        <end position="212"/>
    </location>
</feature>
<dbReference type="SUPFAM" id="SSF51735">
    <property type="entry name" value="NAD(P)-binding Rossmann-fold domains"/>
    <property type="match status" value="1"/>
</dbReference>
<feature type="region of interest" description="Disordered" evidence="1">
    <location>
        <begin position="183"/>
        <end position="238"/>
    </location>
</feature>
<feature type="compositionally biased region" description="Low complexity" evidence="1">
    <location>
        <begin position="183"/>
        <end position="194"/>
    </location>
</feature>
<evidence type="ECO:0000313" key="2">
    <source>
        <dbReference type="EMBL" id="MDQ7909577.1"/>
    </source>
</evidence>
<protein>
    <submittedName>
        <fullName evidence="2">Crosslink repair DNA glycosylase YcaQ family protein</fullName>
    </submittedName>
</protein>